<evidence type="ECO:0000259" key="2">
    <source>
        <dbReference type="PROSITE" id="PS50280"/>
    </source>
</evidence>
<reference evidence="3" key="1">
    <citation type="submission" date="2022-08" db="UniProtKB">
        <authorList>
            <consortium name="EnsemblMetazoa"/>
        </authorList>
    </citation>
    <scope>IDENTIFICATION</scope>
    <source>
        <strain evidence="3">05x7-T-G4-1.051#20</strain>
    </source>
</reference>
<dbReference type="InterPro" id="IPR046341">
    <property type="entry name" value="SET_dom_sf"/>
</dbReference>
<dbReference type="Gene3D" id="2.170.270.10">
    <property type="entry name" value="SET domain"/>
    <property type="match status" value="1"/>
</dbReference>
<name>A0A8W8NYR0_MAGGI</name>
<dbReference type="GO" id="GO:0042799">
    <property type="term" value="F:histone H4K20 methyltransferase activity"/>
    <property type="evidence" value="ECO:0007669"/>
    <property type="project" value="TreeGrafter"/>
</dbReference>
<dbReference type="Proteomes" id="UP000005408">
    <property type="component" value="Unassembled WGS sequence"/>
</dbReference>
<dbReference type="InterPro" id="IPR001214">
    <property type="entry name" value="SET_dom"/>
</dbReference>
<dbReference type="GO" id="GO:0006357">
    <property type="term" value="P:regulation of transcription by RNA polymerase II"/>
    <property type="evidence" value="ECO:0007669"/>
    <property type="project" value="TreeGrafter"/>
</dbReference>
<dbReference type="GO" id="GO:0005634">
    <property type="term" value="C:nucleus"/>
    <property type="evidence" value="ECO:0007669"/>
    <property type="project" value="TreeGrafter"/>
</dbReference>
<dbReference type="GO" id="GO:0005700">
    <property type="term" value="C:polytene chromosome"/>
    <property type="evidence" value="ECO:0007669"/>
    <property type="project" value="TreeGrafter"/>
</dbReference>
<feature type="region of interest" description="Disordered" evidence="1">
    <location>
        <begin position="278"/>
        <end position="298"/>
    </location>
</feature>
<dbReference type="GO" id="GO:0043516">
    <property type="term" value="P:regulation of DNA damage response, signal transduction by p53 class mediator"/>
    <property type="evidence" value="ECO:0007669"/>
    <property type="project" value="TreeGrafter"/>
</dbReference>
<dbReference type="PANTHER" id="PTHR46167:SF1">
    <property type="entry name" value="N-LYSINE METHYLTRANSFERASE KMT5A"/>
    <property type="match status" value="1"/>
</dbReference>
<accession>A0A8W8NYR0</accession>
<proteinExistence type="predicted"/>
<keyword evidence="4" id="KW-1185">Reference proteome</keyword>
<dbReference type="PANTHER" id="PTHR46167">
    <property type="entry name" value="N-LYSINE METHYLTRANSFERASE KMT5A"/>
    <property type="match status" value="1"/>
</dbReference>
<dbReference type="PROSITE" id="PS50280">
    <property type="entry name" value="SET"/>
    <property type="match status" value="1"/>
</dbReference>
<sequence length="298" mass="33590">MAALSYGKRMLKAGLKKNDPRKRRRLSPEEDAKFYIQSGLDKDGFQVKYISDFKGFGVFAKEQFKKGEFLLEYCGENISPEESAVRSKKLDCNMIFHFFHKGKQYCIDAASCVDHICQYVNDNNVKDANARMKLLDIDGRPKLCLFATKDIGVGDELSYPYGDDKNLWWRNKAYSDSDPFDLNESSLVEDSYSDSLSSVVPLSELNALSWKECDAERPISSLAAVKEDTRIANMPLVSSMTVQEDTSNAEIPRVSSMIVQENTMNVEMSRVSPLTVQEDISNAKMPRGSVPDCPRGHK</sequence>
<dbReference type="InterPro" id="IPR051760">
    <property type="entry name" value="KMT5A"/>
</dbReference>
<feature type="domain" description="SET" evidence="2">
    <location>
        <begin position="43"/>
        <end position="162"/>
    </location>
</feature>
<dbReference type="Pfam" id="PF00856">
    <property type="entry name" value="SET"/>
    <property type="match status" value="1"/>
</dbReference>
<evidence type="ECO:0000256" key="1">
    <source>
        <dbReference type="SAM" id="MobiDB-lite"/>
    </source>
</evidence>
<protein>
    <recommendedName>
        <fullName evidence="2">SET domain-containing protein</fullName>
    </recommendedName>
</protein>
<dbReference type="SUPFAM" id="SSF82199">
    <property type="entry name" value="SET domain"/>
    <property type="match status" value="1"/>
</dbReference>
<organism evidence="3 4">
    <name type="scientific">Magallana gigas</name>
    <name type="common">Pacific oyster</name>
    <name type="synonym">Crassostrea gigas</name>
    <dbReference type="NCBI Taxonomy" id="29159"/>
    <lineage>
        <taxon>Eukaryota</taxon>
        <taxon>Metazoa</taxon>
        <taxon>Spiralia</taxon>
        <taxon>Lophotrochozoa</taxon>
        <taxon>Mollusca</taxon>
        <taxon>Bivalvia</taxon>
        <taxon>Autobranchia</taxon>
        <taxon>Pteriomorphia</taxon>
        <taxon>Ostreida</taxon>
        <taxon>Ostreoidea</taxon>
        <taxon>Ostreidae</taxon>
        <taxon>Magallana</taxon>
    </lineage>
</organism>
<dbReference type="AlphaFoldDB" id="A0A8W8NYR0"/>
<evidence type="ECO:0000313" key="4">
    <source>
        <dbReference type="Proteomes" id="UP000005408"/>
    </source>
</evidence>
<dbReference type="EnsemblMetazoa" id="G8679.1">
    <property type="protein sequence ID" value="G8679.1:cds"/>
    <property type="gene ID" value="G8679"/>
</dbReference>
<evidence type="ECO:0000313" key="3">
    <source>
        <dbReference type="EnsemblMetazoa" id="G8679.1:cds"/>
    </source>
</evidence>
<dbReference type="SMART" id="SM00317">
    <property type="entry name" value="SET"/>
    <property type="match status" value="1"/>
</dbReference>